<dbReference type="RefSeq" id="WP_119351852.1">
    <property type="nucleotide sequence ID" value="NZ_QWET01000024.1"/>
</dbReference>
<dbReference type="PANTHER" id="PTHR42809">
    <property type="entry name" value="FLAVODOXIN 2"/>
    <property type="match status" value="1"/>
</dbReference>
<dbReference type="NCBIfam" id="NF006739">
    <property type="entry name" value="PRK09267.1-5"/>
    <property type="match status" value="1"/>
</dbReference>
<keyword evidence="4 7" id="KW-0285">Flavoprotein</keyword>
<dbReference type="Pfam" id="PF00258">
    <property type="entry name" value="Flavodoxin_1"/>
    <property type="match status" value="1"/>
</dbReference>
<evidence type="ECO:0000259" key="8">
    <source>
        <dbReference type="PROSITE" id="PS50902"/>
    </source>
</evidence>
<sequence>MNKKTAIVYSFHTQKSKKVSEKVIDAWGKTGIEAVNAEELSKDVLEKYDNFILSAPTWFDGELPNYWDEFVPDLEEMDLKGKKFAIFGLGDQKGYPENFCDAIGILAEIIEECGGNVVGYTSVEGYTFESSRALRGDEFVGLPIDQENQARMTAGRIKNWLEQLKKEFK</sequence>
<organism evidence="9 10">
    <name type="scientific">Mariniphaga sediminis</name>
    <dbReference type="NCBI Taxonomy" id="1628158"/>
    <lineage>
        <taxon>Bacteria</taxon>
        <taxon>Pseudomonadati</taxon>
        <taxon>Bacteroidota</taxon>
        <taxon>Bacteroidia</taxon>
        <taxon>Marinilabiliales</taxon>
        <taxon>Prolixibacteraceae</taxon>
        <taxon>Mariniphaga</taxon>
    </lineage>
</organism>
<evidence type="ECO:0000256" key="5">
    <source>
        <dbReference type="ARBA" id="ARBA00022643"/>
    </source>
</evidence>
<proteinExistence type="inferred from homology"/>
<gene>
    <name evidence="9" type="ORF">D1164_20890</name>
</gene>
<evidence type="ECO:0000256" key="4">
    <source>
        <dbReference type="ARBA" id="ARBA00022630"/>
    </source>
</evidence>
<dbReference type="InterPro" id="IPR029039">
    <property type="entry name" value="Flavoprotein-like_sf"/>
</dbReference>
<evidence type="ECO:0000313" key="10">
    <source>
        <dbReference type="Proteomes" id="UP000266441"/>
    </source>
</evidence>
<keyword evidence="5 7" id="KW-0288">FMN</keyword>
<dbReference type="NCBIfam" id="TIGR01752">
    <property type="entry name" value="flav_long"/>
    <property type="match status" value="1"/>
</dbReference>
<accession>A0A399CTB6</accession>
<evidence type="ECO:0000256" key="2">
    <source>
        <dbReference type="ARBA" id="ARBA00005267"/>
    </source>
</evidence>
<dbReference type="AlphaFoldDB" id="A0A399CTB6"/>
<dbReference type="InterPro" id="IPR008254">
    <property type="entry name" value="Flavodoxin/NO_synth"/>
</dbReference>
<dbReference type="InterPro" id="IPR010086">
    <property type="entry name" value="Flavodoxin_lc"/>
</dbReference>
<dbReference type="PANTHER" id="PTHR42809:SF1">
    <property type="entry name" value="FLAVODOXIN 1"/>
    <property type="match status" value="1"/>
</dbReference>
<evidence type="ECO:0000256" key="3">
    <source>
        <dbReference type="ARBA" id="ARBA00022448"/>
    </source>
</evidence>
<dbReference type="GO" id="GO:0009055">
    <property type="term" value="F:electron transfer activity"/>
    <property type="evidence" value="ECO:0007669"/>
    <property type="project" value="UniProtKB-UniRule"/>
</dbReference>
<keyword evidence="6 7" id="KW-0249">Electron transport</keyword>
<keyword evidence="3 7" id="KW-0813">Transport</keyword>
<protein>
    <recommendedName>
        <fullName evidence="7">Flavodoxin</fullName>
    </recommendedName>
</protein>
<dbReference type="PIRSF" id="PIRSF038996">
    <property type="entry name" value="FldA"/>
    <property type="match status" value="1"/>
</dbReference>
<evidence type="ECO:0000256" key="1">
    <source>
        <dbReference type="ARBA" id="ARBA00001917"/>
    </source>
</evidence>
<dbReference type="OrthoDB" id="9790745at2"/>
<comment type="caution">
    <text evidence="9">The sequence shown here is derived from an EMBL/GenBank/DDBJ whole genome shotgun (WGS) entry which is preliminary data.</text>
</comment>
<dbReference type="GO" id="GO:0010181">
    <property type="term" value="F:FMN binding"/>
    <property type="evidence" value="ECO:0007669"/>
    <property type="project" value="UniProtKB-UniRule"/>
</dbReference>
<comment type="function">
    <text evidence="7">Low-potential electron donor to a number of redox enzymes.</text>
</comment>
<dbReference type="Proteomes" id="UP000266441">
    <property type="component" value="Unassembled WGS sequence"/>
</dbReference>
<dbReference type="Gene3D" id="3.40.50.360">
    <property type="match status" value="1"/>
</dbReference>
<reference evidence="9 10" key="1">
    <citation type="journal article" date="2015" name="Int. J. Syst. Evol. Microbiol.">
        <title>Mariniphaga sediminis sp. nov., isolated from coastal sediment.</title>
        <authorList>
            <person name="Wang F.Q."/>
            <person name="Shen Q.Y."/>
            <person name="Chen G.J."/>
            <person name="Du Z.J."/>
        </authorList>
    </citation>
    <scope>NUCLEOTIDE SEQUENCE [LARGE SCALE GENOMIC DNA]</scope>
    <source>
        <strain evidence="9 10">SY21</strain>
    </source>
</reference>
<dbReference type="PROSITE" id="PS50902">
    <property type="entry name" value="FLAVODOXIN_LIKE"/>
    <property type="match status" value="1"/>
</dbReference>
<dbReference type="EMBL" id="QWET01000024">
    <property type="protein sequence ID" value="RIH63185.1"/>
    <property type="molecule type" value="Genomic_DNA"/>
</dbReference>
<comment type="cofactor">
    <cofactor evidence="1 7">
        <name>FMN</name>
        <dbReference type="ChEBI" id="CHEBI:58210"/>
    </cofactor>
</comment>
<name>A0A399CTB6_9BACT</name>
<evidence type="ECO:0000256" key="7">
    <source>
        <dbReference type="PIRNR" id="PIRNR038996"/>
    </source>
</evidence>
<evidence type="ECO:0000256" key="6">
    <source>
        <dbReference type="ARBA" id="ARBA00022982"/>
    </source>
</evidence>
<dbReference type="InterPro" id="IPR050619">
    <property type="entry name" value="Flavodoxin"/>
</dbReference>
<feature type="domain" description="Flavodoxin-like" evidence="8">
    <location>
        <begin position="5"/>
        <end position="165"/>
    </location>
</feature>
<comment type="similarity">
    <text evidence="2 7">Belongs to the flavodoxin family.</text>
</comment>
<evidence type="ECO:0000313" key="9">
    <source>
        <dbReference type="EMBL" id="RIH63185.1"/>
    </source>
</evidence>
<dbReference type="SUPFAM" id="SSF52218">
    <property type="entry name" value="Flavoproteins"/>
    <property type="match status" value="1"/>
</dbReference>
<keyword evidence="10" id="KW-1185">Reference proteome</keyword>